<dbReference type="Gene3D" id="6.10.250.3150">
    <property type="match status" value="1"/>
</dbReference>
<keyword evidence="5" id="KW-0175">Coiled coil</keyword>
<keyword evidence="6" id="KW-0732">Signal</keyword>
<dbReference type="PANTHER" id="PTHR47359">
    <property type="entry name" value="PEPTIDOGLYCAN DL-ENDOPEPTIDASE CWLO"/>
    <property type="match status" value="1"/>
</dbReference>
<feature type="coiled-coil region" evidence="5">
    <location>
        <begin position="38"/>
        <end position="79"/>
    </location>
</feature>
<feature type="domain" description="NlpC/P60" evidence="7">
    <location>
        <begin position="211"/>
        <end position="325"/>
    </location>
</feature>
<dbReference type="PROSITE" id="PS51935">
    <property type="entry name" value="NLPC_P60"/>
    <property type="match status" value="1"/>
</dbReference>
<dbReference type="SUPFAM" id="SSF54001">
    <property type="entry name" value="Cysteine proteinases"/>
    <property type="match status" value="1"/>
</dbReference>
<comment type="similarity">
    <text evidence="1">Belongs to the peptidase C40 family.</text>
</comment>
<keyword evidence="9" id="KW-1185">Reference proteome</keyword>
<evidence type="ECO:0000256" key="4">
    <source>
        <dbReference type="ARBA" id="ARBA00022807"/>
    </source>
</evidence>
<evidence type="ECO:0000313" key="9">
    <source>
        <dbReference type="Proteomes" id="UP000317982"/>
    </source>
</evidence>
<comment type="caution">
    <text evidence="8">The sequence shown here is derived from an EMBL/GenBank/DDBJ whole genome shotgun (WGS) entry which is preliminary data.</text>
</comment>
<gene>
    <name evidence="8" type="ORF">FL583_38425</name>
</gene>
<dbReference type="InterPro" id="IPR038765">
    <property type="entry name" value="Papain-like_cys_pep_sf"/>
</dbReference>
<accession>A0A545AEH9</accession>
<dbReference type="Proteomes" id="UP000317982">
    <property type="component" value="Unassembled WGS sequence"/>
</dbReference>
<dbReference type="GO" id="GO:0006508">
    <property type="term" value="P:proteolysis"/>
    <property type="evidence" value="ECO:0007669"/>
    <property type="project" value="UniProtKB-KW"/>
</dbReference>
<evidence type="ECO:0000256" key="3">
    <source>
        <dbReference type="ARBA" id="ARBA00022801"/>
    </source>
</evidence>
<dbReference type="OrthoDB" id="5177647at2"/>
<proteinExistence type="inferred from homology"/>
<sequence>MRPLRTHARRPIVLVSVVAAVLSVALLPAGGASAAPSLTEAEKQLDALGVKMDKVNEQMNSAKVQLKRVKTQQAGLNRQLSASQAKLDASQDAVGKIAAAAYRDGRMRLSSSIIDTGSPADFLDQLATVEWLSAQQRQTITEAKAYQAQFDGTKKKVDLQVQTATRIEKQLDTQRKSIQKDQDKWEQIRRSAYAKQYGSSYQTATYNGQASGNAAVVVQFALAQQGEPYVFGGAGPNQWDCSGLTMMAWKQVGVNLPHSAHQQYNMIKHVSRENLQPGDIVFFYSDLHHSAIYIGNGQVVHAPTEGQPVQVEQVANMPYAGAGRP</sequence>
<organism evidence="8 9">
    <name type="scientific">Cryptosporangium phraense</name>
    <dbReference type="NCBI Taxonomy" id="2593070"/>
    <lineage>
        <taxon>Bacteria</taxon>
        <taxon>Bacillati</taxon>
        <taxon>Actinomycetota</taxon>
        <taxon>Actinomycetes</taxon>
        <taxon>Cryptosporangiales</taxon>
        <taxon>Cryptosporangiaceae</taxon>
        <taxon>Cryptosporangium</taxon>
    </lineage>
</organism>
<dbReference type="Gene3D" id="3.90.1720.10">
    <property type="entry name" value="endopeptidase domain like (from Nostoc punctiforme)"/>
    <property type="match status" value="1"/>
</dbReference>
<keyword evidence="2" id="KW-0645">Protease</keyword>
<dbReference type="RefSeq" id="WP_142709840.1">
    <property type="nucleotide sequence ID" value="NZ_VIRS01000058.1"/>
</dbReference>
<dbReference type="GO" id="GO:0008234">
    <property type="term" value="F:cysteine-type peptidase activity"/>
    <property type="evidence" value="ECO:0007669"/>
    <property type="project" value="UniProtKB-KW"/>
</dbReference>
<evidence type="ECO:0000313" key="8">
    <source>
        <dbReference type="EMBL" id="TQS39747.1"/>
    </source>
</evidence>
<dbReference type="Pfam" id="PF00877">
    <property type="entry name" value="NLPC_P60"/>
    <property type="match status" value="1"/>
</dbReference>
<dbReference type="InParanoid" id="A0A545AEH9"/>
<evidence type="ECO:0000256" key="5">
    <source>
        <dbReference type="SAM" id="Coils"/>
    </source>
</evidence>
<evidence type="ECO:0000256" key="1">
    <source>
        <dbReference type="ARBA" id="ARBA00007074"/>
    </source>
</evidence>
<keyword evidence="4" id="KW-0788">Thiol protease</keyword>
<dbReference type="InterPro" id="IPR000064">
    <property type="entry name" value="NLP_P60_dom"/>
</dbReference>
<dbReference type="AlphaFoldDB" id="A0A545AEH9"/>
<feature type="chain" id="PRO_5022044549" description="NlpC/P60 domain-containing protein" evidence="6">
    <location>
        <begin position="35"/>
        <end position="325"/>
    </location>
</feature>
<protein>
    <recommendedName>
        <fullName evidence="7">NlpC/P60 domain-containing protein</fullName>
    </recommendedName>
</protein>
<dbReference type="InterPro" id="IPR051794">
    <property type="entry name" value="PG_Endopeptidase_C40"/>
</dbReference>
<evidence type="ECO:0000256" key="2">
    <source>
        <dbReference type="ARBA" id="ARBA00022670"/>
    </source>
</evidence>
<name>A0A545AEH9_9ACTN</name>
<evidence type="ECO:0000259" key="7">
    <source>
        <dbReference type="PROSITE" id="PS51935"/>
    </source>
</evidence>
<dbReference type="PANTHER" id="PTHR47359:SF3">
    <property type="entry name" value="NLP_P60 DOMAIN-CONTAINING PROTEIN-RELATED"/>
    <property type="match status" value="1"/>
</dbReference>
<reference evidence="8 9" key="1">
    <citation type="submission" date="2019-07" db="EMBL/GenBank/DDBJ databases">
        <title>Cryptosporangium phraense sp. nov., isolated from plant litter.</title>
        <authorList>
            <person name="Suriyachadkun C."/>
        </authorList>
    </citation>
    <scope>NUCLEOTIDE SEQUENCE [LARGE SCALE GENOMIC DNA]</scope>
    <source>
        <strain evidence="8 9">A-T 5661</strain>
    </source>
</reference>
<evidence type="ECO:0000256" key="6">
    <source>
        <dbReference type="SAM" id="SignalP"/>
    </source>
</evidence>
<feature type="signal peptide" evidence="6">
    <location>
        <begin position="1"/>
        <end position="34"/>
    </location>
</feature>
<dbReference type="EMBL" id="VIRS01000058">
    <property type="protein sequence ID" value="TQS39747.1"/>
    <property type="molecule type" value="Genomic_DNA"/>
</dbReference>
<keyword evidence="3" id="KW-0378">Hydrolase</keyword>